<evidence type="ECO:0000256" key="6">
    <source>
        <dbReference type="SAM" id="MobiDB-lite"/>
    </source>
</evidence>
<feature type="chain" id="PRO_5046017342" description="beta-N-acetylhexosaminidase" evidence="7">
    <location>
        <begin position="27"/>
        <end position="603"/>
    </location>
</feature>
<evidence type="ECO:0000256" key="1">
    <source>
        <dbReference type="ARBA" id="ARBA00001231"/>
    </source>
</evidence>
<protein>
    <recommendedName>
        <fullName evidence="3">beta-N-acetylhexosaminidase</fullName>
        <ecNumber evidence="3">3.2.1.52</ecNumber>
    </recommendedName>
</protein>
<feature type="region of interest" description="Disordered" evidence="6">
    <location>
        <begin position="233"/>
        <end position="258"/>
    </location>
</feature>
<accession>A0ABZ2K9I3</accession>
<evidence type="ECO:0000256" key="5">
    <source>
        <dbReference type="ARBA" id="ARBA00023295"/>
    </source>
</evidence>
<dbReference type="EC" id="3.2.1.52" evidence="3"/>
<dbReference type="SUPFAM" id="SSF52279">
    <property type="entry name" value="Beta-D-glucan exohydrolase, C-terminal domain"/>
    <property type="match status" value="1"/>
</dbReference>
<dbReference type="RefSeq" id="WP_394845929.1">
    <property type="nucleotide sequence ID" value="NZ_CP089982.1"/>
</dbReference>
<dbReference type="Gene3D" id="3.40.50.1700">
    <property type="entry name" value="Glycoside hydrolase family 3 C-terminal domain"/>
    <property type="match status" value="1"/>
</dbReference>
<keyword evidence="5" id="KW-0326">Glycosidase</keyword>
<dbReference type="EMBL" id="CP089982">
    <property type="protein sequence ID" value="WXA95322.1"/>
    <property type="molecule type" value="Genomic_DNA"/>
</dbReference>
<feature type="domain" description="Glycoside hydrolase family 3 C-terminal" evidence="9">
    <location>
        <begin position="435"/>
        <end position="602"/>
    </location>
</feature>
<gene>
    <name evidence="10" type="ORF">LZC95_00515</name>
</gene>
<proteinExistence type="inferred from homology"/>
<dbReference type="PANTHER" id="PTHR30480">
    <property type="entry name" value="BETA-HEXOSAMINIDASE-RELATED"/>
    <property type="match status" value="1"/>
</dbReference>
<comment type="similarity">
    <text evidence="2">Belongs to the glycosyl hydrolase 3 family.</text>
</comment>
<dbReference type="SUPFAM" id="SSF51445">
    <property type="entry name" value="(Trans)glycosidases"/>
    <property type="match status" value="1"/>
</dbReference>
<evidence type="ECO:0000256" key="7">
    <source>
        <dbReference type="SAM" id="SignalP"/>
    </source>
</evidence>
<evidence type="ECO:0000259" key="9">
    <source>
        <dbReference type="Pfam" id="PF01915"/>
    </source>
</evidence>
<reference evidence="10 11" key="1">
    <citation type="submission" date="2021-12" db="EMBL/GenBank/DDBJ databases">
        <title>Discovery of the Pendulisporaceae a myxobacterial family with distinct sporulation behavior and unique specialized metabolism.</title>
        <authorList>
            <person name="Garcia R."/>
            <person name="Popoff A."/>
            <person name="Bader C.D."/>
            <person name="Loehr J."/>
            <person name="Walesch S."/>
            <person name="Walt C."/>
            <person name="Boldt J."/>
            <person name="Bunk B."/>
            <person name="Haeckl F.J.F.P.J."/>
            <person name="Gunesch A.P."/>
            <person name="Birkelbach J."/>
            <person name="Nuebel U."/>
            <person name="Pietschmann T."/>
            <person name="Bach T."/>
            <person name="Mueller R."/>
        </authorList>
    </citation>
    <scope>NUCLEOTIDE SEQUENCE [LARGE SCALE GENOMIC DNA]</scope>
    <source>
        <strain evidence="10 11">MSr12523</strain>
    </source>
</reference>
<name>A0ABZ2K9I3_9BACT</name>
<keyword evidence="4 10" id="KW-0378">Hydrolase</keyword>
<keyword evidence="11" id="KW-1185">Reference proteome</keyword>
<evidence type="ECO:0000259" key="8">
    <source>
        <dbReference type="Pfam" id="PF00933"/>
    </source>
</evidence>
<sequence>MRWNSLVRRSLPVWLAVFTMGCSSEADTPDDPQPKTFEQEMEAWVSTTVSGMTLEDKVSQLFVTYIYGQAADVAHPKNVEAFKEDTPAKVVKRYRPGGIIYFNNDTRDNIDNPRQIAAFSNGLQRAALETGMHIPLFIATDQEMGIVTRVGPPATQFPGNMAVCAGRNADDAKQAAAITGQELRALGINVDFAPDADVNSNPLNPVIGVRSFSSDPALASEFVAAQVHGYQDSGDRTKTVSSTAKHFPGHGDAATDSHTGLPVIQRTKEEWQQIDAPPFRAAAEAGIDMIMTAHIQLPKIDPSGEPSTLSRTVLTDMLRNEVGYKGLVITDSLEMDGVRIMHPDADLPVLALQAGADQLLMAHDLGLAVQSVMNAIADGRLTEARINESLLRILRTKFKRGILLKPFVNEDEAERSLGTPDHLATASRITDRTVTVLRNEGNVLPLQAAPAKVLVTGVGAVPTAALSDAFNAHGSAATTQAIKAAPSDADIAAVVAAANQSDLVVVLTNAMTATANANQKKLVDQLVATQKPVVAVATRNPYDATYAQAPAWLATYSPSAGSMQSVAKVLFGEVPPVGKLPVPLPAANDPATIVYPLGHGLTW</sequence>
<dbReference type="Pfam" id="PF01915">
    <property type="entry name" value="Glyco_hydro_3_C"/>
    <property type="match status" value="1"/>
</dbReference>
<dbReference type="InterPro" id="IPR036962">
    <property type="entry name" value="Glyco_hydro_3_N_sf"/>
</dbReference>
<organism evidence="10 11">
    <name type="scientific">Pendulispora brunnea</name>
    <dbReference type="NCBI Taxonomy" id="2905690"/>
    <lineage>
        <taxon>Bacteria</taxon>
        <taxon>Pseudomonadati</taxon>
        <taxon>Myxococcota</taxon>
        <taxon>Myxococcia</taxon>
        <taxon>Myxococcales</taxon>
        <taxon>Sorangiineae</taxon>
        <taxon>Pendulisporaceae</taxon>
        <taxon>Pendulispora</taxon>
    </lineage>
</organism>
<dbReference type="InterPro" id="IPR017853">
    <property type="entry name" value="GH"/>
</dbReference>
<evidence type="ECO:0000256" key="4">
    <source>
        <dbReference type="ARBA" id="ARBA00022801"/>
    </source>
</evidence>
<dbReference type="GO" id="GO:0016787">
    <property type="term" value="F:hydrolase activity"/>
    <property type="evidence" value="ECO:0007669"/>
    <property type="project" value="UniProtKB-KW"/>
</dbReference>
<dbReference type="Gene3D" id="3.20.20.300">
    <property type="entry name" value="Glycoside hydrolase, family 3, N-terminal domain"/>
    <property type="match status" value="1"/>
</dbReference>
<comment type="catalytic activity">
    <reaction evidence="1">
        <text>Hydrolysis of terminal non-reducing N-acetyl-D-hexosamine residues in N-acetyl-beta-D-hexosaminides.</text>
        <dbReference type="EC" id="3.2.1.52"/>
    </reaction>
</comment>
<keyword evidence="7" id="KW-0732">Signal</keyword>
<dbReference type="InterPro" id="IPR036881">
    <property type="entry name" value="Glyco_hydro_3_C_sf"/>
</dbReference>
<dbReference type="PROSITE" id="PS51257">
    <property type="entry name" value="PROKAR_LIPOPROTEIN"/>
    <property type="match status" value="1"/>
</dbReference>
<feature type="signal peptide" evidence="7">
    <location>
        <begin position="1"/>
        <end position="26"/>
    </location>
</feature>
<feature type="domain" description="Glycoside hydrolase family 3 N-terminal" evidence="8">
    <location>
        <begin position="53"/>
        <end position="395"/>
    </location>
</feature>
<dbReference type="Pfam" id="PF00933">
    <property type="entry name" value="Glyco_hydro_3"/>
    <property type="match status" value="1"/>
</dbReference>
<dbReference type="InterPro" id="IPR001764">
    <property type="entry name" value="Glyco_hydro_3_N"/>
</dbReference>
<evidence type="ECO:0000256" key="2">
    <source>
        <dbReference type="ARBA" id="ARBA00005336"/>
    </source>
</evidence>
<dbReference type="PANTHER" id="PTHR30480:SF13">
    <property type="entry name" value="BETA-HEXOSAMINIDASE"/>
    <property type="match status" value="1"/>
</dbReference>
<evidence type="ECO:0000256" key="3">
    <source>
        <dbReference type="ARBA" id="ARBA00012663"/>
    </source>
</evidence>
<dbReference type="InterPro" id="IPR002772">
    <property type="entry name" value="Glyco_hydro_3_C"/>
</dbReference>
<dbReference type="InterPro" id="IPR050226">
    <property type="entry name" value="NagZ_Beta-hexosaminidase"/>
</dbReference>
<evidence type="ECO:0000313" key="10">
    <source>
        <dbReference type="EMBL" id="WXA95322.1"/>
    </source>
</evidence>
<evidence type="ECO:0000313" key="11">
    <source>
        <dbReference type="Proteomes" id="UP001379533"/>
    </source>
</evidence>
<dbReference type="Proteomes" id="UP001379533">
    <property type="component" value="Chromosome"/>
</dbReference>